<dbReference type="Proteomes" id="UP000323930">
    <property type="component" value="Unassembled WGS sequence"/>
</dbReference>
<protein>
    <recommendedName>
        <fullName evidence="1">Trimeric autotransporter adhesin YadA-like head domain-containing protein</fullName>
    </recommendedName>
</protein>
<dbReference type="GO" id="GO:0019867">
    <property type="term" value="C:outer membrane"/>
    <property type="evidence" value="ECO:0007669"/>
    <property type="project" value="InterPro"/>
</dbReference>
<dbReference type="SUPFAM" id="SSF101967">
    <property type="entry name" value="Adhesin YadA, collagen-binding domain"/>
    <property type="match status" value="1"/>
</dbReference>
<evidence type="ECO:0000259" key="1">
    <source>
        <dbReference type="Pfam" id="PF05658"/>
    </source>
</evidence>
<organism evidence="2 3">
    <name type="scientific">Seonamhaeicola marinus</name>
    <dbReference type="NCBI Taxonomy" id="1912246"/>
    <lineage>
        <taxon>Bacteria</taxon>
        <taxon>Pseudomonadati</taxon>
        <taxon>Bacteroidota</taxon>
        <taxon>Flavobacteriia</taxon>
        <taxon>Flavobacteriales</taxon>
        <taxon>Flavobacteriaceae</taxon>
    </lineage>
</organism>
<evidence type="ECO:0000313" key="3">
    <source>
        <dbReference type="Proteomes" id="UP000323930"/>
    </source>
</evidence>
<dbReference type="Gene3D" id="2.150.10.10">
    <property type="entry name" value="Serralysin-like metalloprotease, C-terminal"/>
    <property type="match status" value="1"/>
</dbReference>
<reference evidence="2 3" key="1">
    <citation type="submission" date="2019-08" db="EMBL/GenBank/DDBJ databases">
        <title>Seonamhaeicola sediminis sp. nov., isolated from marine sediment.</title>
        <authorList>
            <person name="Cao W.R."/>
        </authorList>
    </citation>
    <scope>NUCLEOTIDE SEQUENCE [LARGE SCALE GENOMIC DNA]</scope>
    <source>
        <strain evidence="2 3">B011</strain>
    </source>
</reference>
<dbReference type="Pfam" id="PF05658">
    <property type="entry name" value="YadA_head"/>
    <property type="match status" value="2"/>
</dbReference>
<feature type="domain" description="Trimeric autotransporter adhesin YadA-like head" evidence="1">
    <location>
        <begin position="192"/>
        <end position="216"/>
    </location>
</feature>
<gene>
    <name evidence="2" type="ORF">FUA24_01675</name>
</gene>
<comment type="caution">
    <text evidence="2">The sequence shown here is derived from an EMBL/GenBank/DDBJ whole genome shotgun (WGS) entry which is preliminary data.</text>
</comment>
<evidence type="ECO:0000313" key="2">
    <source>
        <dbReference type="EMBL" id="TYA92166.1"/>
    </source>
</evidence>
<dbReference type="EMBL" id="VSDQ01000163">
    <property type="protein sequence ID" value="TYA92166.1"/>
    <property type="molecule type" value="Genomic_DNA"/>
</dbReference>
<dbReference type="AlphaFoldDB" id="A0A5D0J9B1"/>
<feature type="domain" description="Trimeric autotransporter adhesin YadA-like head" evidence="1">
    <location>
        <begin position="245"/>
        <end position="270"/>
    </location>
</feature>
<dbReference type="InterPro" id="IPR011049">
    <property type="entry name" value="Serralysin-like_metalloprot_C"/>
</dbReference>
<dbReference type="CDD" id="cd12820">
    <property type="entry name" value="LbR_YadA-like"/>
    <property type="match status" value="1"/>
</dbReference>
<keyword evidence="3" id="KW-1185">Reference proteome</keyword>
<dbReference type="RefSeq" id="WP_148539772.1">
    <property type="nucleotide sequence ID" value="NZ_VSDQ01000163.1"/>
</dbReference>
<dbReference type="InterPro" id="IPR008640">
    <property type="entry name" value="Adhesin_Head_dom"/>
</dbReference>
<sequence>MKKLYVFFMFVYTVAFSQQGINYKAIIEDDGQIVANTSIVLYFTIKENGTTDVYKETHIKTTNENGIVVTNIGEGIPTLGSFETINWTAEQFLNVGVNIGNGLVDLGTTAFNQVPYAIHAKTSGDKAFSTLNNVTSNSNGDLNNDNFVFGANQLDGSEVSRMFFNKTKGAFRAGHVNGSTYFTDVWDDTNVGIYSFATGLNTRASGYASVALGSHSSATGWESTALANGLASGANSIAIGRGSRAINDSAIAIGDNAEAKGKRSVAIGYSTAGSFLETSIGINNTEVSGSSDTFVDTDRLFVIGNGTSNSHKRDALVMLKNGNTTLNGELNVSEVQATDSGDADMKAYIYGLIVGSNGNKANASSGGFTVVRLGTGQYRISFNNPPSSHTDYLVLGTLHQEIGFVRTSKFQEYFEIRTYNTSEALTDINFNFVVYKK</sequence>
<proteinExistence type="predicted"/>
<dbReference type="OrthoDB" id="1183114at2"/>
<name>A0A5D0J9B1_9FLAO</name>
<accession>A0A5D0J9B1</accession>